<evidence type="ECO:0000256" key="2">
    <source>
        <dbReference type="ARBA" id="ARBA00022475"/>
    </source>
</evidence>
<evidence type="ECO:0000313" key="9">
    <source>
        <dbReference type="EMBL" id="RBI87364.1"/>
    </source>
</evidence>
<gene>
    <name evidence="9" type="ORF">DRV85_00020</name>
</gene>
<accession>A0A365UEJ3</accession>
<comment type="caution">
    <text evidence="9">The sequence shown here is derived from an EMBL/GenBank/DDBJ whole genome shotgun (WGS) entry which is preliminary data.</text>
</comment>
<keyword evidence="6" id="KW-0813">Transport</keyword>
<comment type="subcellular location">
    <subcellularLocation>
        <location evidence="1">Cell membrane</location>
        <topology evidence="1">Multi-pass membrane protein</topology>
    </subcellularLocation>
    <subcellularLocation>
        <location evidence="6">Membrane</location>
        <topology evidence="6">Multi-pass membrane protein</topology>
    </subcellularLocation>
</comment>
<evidence type="ECO:0000256" key="7">
    <source>
        <dbReference type="SAM" id="Phobius"/>
    </source>
</evidence>
<keyword evidence="4 7" id="KW-1133">Transmembrane helix</keyword>
<keyword evidence="3 7" id="KW-0812">Transmembrane</keyword>
<comment type="similarity">
    <text evidence="6">Belongs to the exbB/tolQ family.</text>
</comment>
<dbReference type="Pfam" id="PF01618">
    <property type="entry name" value="MotA_ExbB"/>
    <property type="match status" value="1"/>
</dbReference>
<name>A0A365UEJ3_9RHOB</name>
<keyword evidence="5 7" id="KW-0472">Membrane</keyword>
<organism evidence="9 10">
    <name type="scientific">Rhodosalinus halophilus</name>
    <dbReference type="NCBI Taxonomy" id="2259333"/>
    <lineage>
        <taxon>Bacteria</taxon>
        <taxon>Pseudomonadati</taxon>
        <taxon>Pseudomonadota</taxon>
        <taxon>Alphaproteobacteria</taxon>
        <taxon>Rhodobacterales</taxon>
        <taxon>Paracoccaceae</taxon>
        <taxon>Rhodosalinus</taxon>
    </lineage>
</organism>
<evidence type="ECO:0000256" key="4">
    <source>
        <dbReference type="ARBA" id="ARBA00022989"/>
    </source>
</evidence>
<sequence>MGGLLATLSQGGPIVALLALISLGSLGLIGAKAAQLRGVLGGRERRAAALELWHSGDRHAALRETEAGDSPADRLLREAMAGLKEGQPRAALDARLEWRGNAEMARMYRHIRLLELTAMISPLLGLLGTVLGMIRAFQDLAMAEGAANAAMLADGIWQALLTTAAGLLVAIPAAVAAALLNARVERAGEEIEAAVGRLMAEAPPGR</sequence>
<keyword evidence="2" id="KW-1003">Cell membrane</keyword>
<feature type="transmembrane region" description="Helical" evidence="7">
    <location>
        <begin position="113"/>
        <end position="136"/>
    </location>
</feature>
<dbReference type="Proteomes" id="UP000253370">
    <property type="component" value="Unassembled WGS sequence"/>
</dbReference>
<evidence type="ECO:0000256" key="1">
    <source>
        <dbReference type="ARBA" id="ARBA00004651"/>
    </source>
</evidence>
<dbReference type="OrthoDB" id="4045at2"/>
<dbReference type="GO" id="GO:0017038">
    <property type="term" value="P:protein import"/>
    <property type="evidence" value="ECO:0007669"/>
    <property type="project" value="TreeGrafter"/>
</dbReference>
<evidence type="ECO:0000256" key="3">
    <source>
        <dbReference type="ARBA" id="ARBA00022692"/>
    </source>
</evidence>
<evidence type="ECO:0000256" key="6">
    <source>
        <dbReference type="RuleBase" id="RU004057"/>
    </source>
</evidence>
<proteinExistence type="inferred from homology"/>
<feature type="transmembrane region" description="Helical" evidence="7">
    <location>
        <begin position="156"/>
        <end position="180"/>
    </location>
</feature>
<dbReference type="PANTHER" id="PTHR30625">
    <property type="entry name" value="PROTEIN TOLQ"/>
    <property type="match status" value="1"/>
</dbReference>
<feature type="transmembrane region" description="Helical" evidence="7">
    <location>
        <begin position="12"/>
        <end position="31"/>
    </location>
</feature>
<evidence type="ECO:0000313" key="10">
    <source>
        <dbReference type="Proteomes" id="UP000253370"/>
    </source>
</evidence>
<evidence type="ECO:0000259" key="8">
    <source>
        <dbReference type="Pfam" id="PF01618"/>
    </source>
</evidence>
<dbReference type="EMBL" id="QNTQ01000001">
    <property type="protein sequence ID" value="RBI87364.1"/>
    <property type="molecule type" value="Genomic_DNA"/>
</dbReference>
<keyword evidence="6" id="KW-0653">Protein transport</keyword>
<dbReference type="RefSeq" id="WP_113287388.1">
    <property type="nucleotide sequence ID" value="NZ_QNTQ01000001.1"/>
</dbReference>
<dbReference type="PANTHER" id="PTHR30625:SF11">
    <property type="entry name" value="MOTA_TOLQ_EXBB PROTON CHANNEL DOMAIN-CONTAINING PROTEIN"/>
    <property type="match status" value="1"/>
</dbReference>
<feature type="domain" description="MotA/TolQ/ExbB proton channel" evidence="8">
    <location>
        <begin position="69"/>
        <end position="192"/>
    </location>
</feature>
<dbReference type="InterPro" id="IPR002898">
    <property type="entry name" value="MotA_ExbB_proton_chnl"/>
</dbReference>
<reference evidence="9 10" key="1">
    <citation type="submission" date="2018-07" db="EMBL/GenBank/DDBJ databases">
        <title>Rhodosalinus sp. strain E84T genomic sequence and assembly.</title>
        <authorList>
            <person name="Liu Z.-W."/>
            <person name="Lu D.-C."/>
        </authorList>
    </citation>
    <scope>NUCLEOTIDE SEQUENCE [LARGE SCALE GENOMIC DNA]</scope>
    <source>
        <strain evidence="9 10">E84</strain>
    </source>
</reference>
<dbReference type="InterPro" id="IPR050790">
    <property type="entry name" value="ExbB/TolQ_transport"/>
</dbReference>
<protein>
    <submittedName>
        <fullName evidence="9">MotA/TolQ/ExbB proton channel family protein</fullName>
    </submittedName>
</protein>
<evidence type="ECO:0000256" key="5">
    <source>
        <dbReference type="ARBA" id="ARBA00023136"/>
    </source>
</evidence>
<keyword evidence="10" id="KW-1185">Reference proteome</keyword>
<dbReference type="AlphaFoldDB" id="A0A365UEJ3"/>
<dbReference type="GO" id="GO:0005886">
    <property type="term" value="C:plasma membrane"/>
    <property type="evidence" value="ECO:0007669"/>
    <property type="project" value="UniProtKB-SubCell"/>
</dbReference>